<protein>
    <submittedName>
        <fullName evidence="1">Uncharacterized protein</fullName>
    </submittedName>
</protein>
<sequence>MSYEEQLRTLGLSRLETRRLRGDLMALYSFLRRGSGEGGADLFSLGSSDRTHRNGSKLHRGDLDWTLGSISLPRGWSNTGTGFLERWSMPQACQCLRGIWTMPLITHFNFWSALTWIVTKDLQRDLDRLDR</sequence>
<proteinExistence type="predicted"/>
<organism evidence="1 2">
    <name type="scientific">Mycteria americana</name>
    <name type="common">Wood stork</name>
    <dbReference type="NCBI Taxonomy" id="33587"/>
    <lineage>
        <taxon>Eukaryota</taxon>
        <taxon>Metazoa</taxon>
        <taxon>Chordata</taxon>
        <taxon>Craniata</taxon>
        <taxon>Vertebrata</taxon>
        <taxon>Euteleostomi</taxon>
        <taxon>Archelosauria</taxon>
        <taxon>Archosauria</taxon>
        <taxon>Dinosauria</taxon>
        <taxon>Saurischia</taxon>
        <taxon>Theropoda</taxon>
        <taxon>Coelurosauria</taxon>
        <taxon>Aves</taxon>
        <taxon>Neognathae</taxon>
        <taxon>Neoaves</taxon>
        <taxon>Aequornithes</taxon>
        <taxon>Ciconiiformes</taxon>
        <taxon>Ciconiidae</taxon>
        <taxon>Mycteria</taxon>
    </lineage>
</organism>
<dbReference type="Proteomes" id="UP001333110">
    <property type="component" value="Unassembled WGS sequence"/>
</dbReference>
<accession>A0AAN7S0Z3</accession>
<dbReference type="EMBL" id="JAUNZN010000003">
    <property type="protein sequence ID" value="KAK4824315.1"/>
    <property type="molecule type" value="Genomic_DNA"/>
</dbReference>
<evidence type="ECO:0000313" key="2">
    <source>
        <dbReference type="Proteomes" id="UP001333110"/>
    </source>
</evidence>
<comment type="caution">
    <text evidence="1">The sequence shown here is derived from an EMBL/GenBank/DDBJ whole genome shotgun (WGS) entry which is preliminary data.</text>
</comment>
<reference evidence="1 2" key="1">
    <citation type="journal article" date="2023" name="J. Hered.">
        <title>Chromosome-level genome of the wood stork (Mycteria americana) provides insight into avian chromosome evolution.</title>
        <authorList>
            <person name="Flamio R. Jr."/>
            <person name="Ramstad K.M."/>
        </authorList>
    </citation>
    <scope>NUCLEOTIDE SEQUENCE [LARGE SCALE GENOMIC DNA]</scope>
    <source>
        <strain evidence="1">JAX WOST 10</strain>
    </source>
</reference>
<evidence type="ECO:0000313" key="1">
    <source>
        <dbReference type="EMBL" id="KAK4824315.1"/>
    </source>
</evidence>
<name>A0AAN7S0Z3_MYCAM</name>
<keyword evidence="2" id="KW-1185">Reference proteome</keyword>
<gene>
    <name evidence="1" type="ORF">QYF61_013060</name>
</gene>
<dbReference type="AlphaFoldDB" id="A0AAN7S0Z3"/>